<keyword evidence="5 7" id="KW-1133">Transmembrane helix</keyword>
<evidence type="ECO:0000256" key="2">
    <source>
        <dbReference type="ARBA" id="ARBA00022448"/>
    </source>
</evidence>
<dbReference type="InterPro" id="IPR000515">
    <property type="entry name" value="MetI-like"/>
</dbReference>
<dbReference type="GO" id="GO:0005886">
    <property type="term" value="C:plasma membrane"/>
    <property type="evidence" value="ECO:0007669"/>
    <property type="project" value="UniProtKB-SubCell"/>
</dbReference>
<feature type="transmembrane region" description="Helical" evidence="7">
    <location>
        <begin position="79"/>
        <end position="105"/>
    </location>
</feature>
<dbReference type="EMBL" id="SOKJ01000116">
    <property type="protein sequence ID" value="TET11970.1"/>
    <property type="molecule type" value="Genomic_DNA"/>
</dbReference>
<keyword evidence="6 7" id="KW-0472">Membrane</keyword>
<protein>
    <submittedName>
        <fullName evidence="9">ABC transporter permease</fullName>
    </submittedName>
</protein>
<evidence type="ECO:0000256" key="5">
    <source>
        <dbReference type="ARBA" id="ARBA00022989"/>
    </source>
</evidence>
<feature type="non-terminal residue" evidence="9">
    <location>
        <position position="1"/>
    </location>
</feature>
<evidence type="ECO:0000256" key="3">
    <source>
        <dbReference type="ARBA" id="ARBA00022475"/>
    </source>
</evidence>
<dbReference type="PANTHER" id="PTHR43163">
    <property type="entry name" value="DIPEPTIDE TRANSPORT SYSTEM PERMEASE PROTEIN DPPB-RELATED"/>
    <property type="match status" value="1"/>
</dbReference>
<gene>
    <name evidence="9" type="ORF">E3J84_02195</name>
</gene>
<feature type="transmembrane region" description="Helical" evidence="7">
    <location>
        <begin position="37"/>
        <end position="59"/>
    </location>
</feature>
<sequence length="113" mass="12351">TMLDVLSAPYIKMEKSFGLPLIFIWGKYALRNAISPAIATLGVMMGKLLGGAVLIEIIFTRPGLGRLVAESVATRNIPVIQGTVLVTATLFVLSNLVADISYMFVDPRIRYEH</sequence>
<feature type="domain" description="ABC transmembrane type-1" evidence="8">
    <location>
        <begin position="2"/>
        <end position="110"/>
    </location>
</feature>
<evidence type="ECO:0000259" key="8">
    <source>
        <dbReference type="Pfam" id="PF00528"/>
    </source>
</evidence>
<evidence type="ECO:0000256" key="1">
    <source>
        <dbReference type="ARBA" id="ARBA00004651"/>
    </source>
</evidence>
<evidence type="ECO:0000256" key="6">
    <source>
        <dbReference type="ARBA" id="ARBA00023136"/>
    </source>
</evidence>
<accession>A0A523S1R4</accession>
<evidence type="ECO:0000313" key="9">
    <source>
        <dbReference type="EMBL" id="TET11970.1"/>
    </source>
</evidence>
<reference evidence="9 10" key="1">
    <citation type="submission" date="2019-03" db="EMBL/GenBank/DDBJ databases">
        <title>Metabolic potential of uncultured bacteria and archaea associated with petroleum seepage in deep-sea sediments.</title>
        <authorList>
            <person name="Dong X."/>
            <person name="Hubert C."/>
        </authorList>
    </citation>
    <scope>NUCLEOTIDE SEQUENCE [LARGE SCALE GENOMIC DNA]</scope>
    <source>
        <strain evidence="9">E44_bin7</strain>
    </source>
</reference>
<dbReference type="PANTHER" id="PTHR43163:SF6">
    <property type="entry name" value="DIPEPTIDE TRANSPORT SYSTEM PERMEASE PROTEIN DPPB-RELATED"/>
    <property type="match status" value="1"/>
</dbReference>
<comment type="subcellular location">
    <subcellularLocation>
        <location evidence="1">Cell membrane</location>
        <topology evidence="1">Multi-pass membrane protein</topology>
    </subcellularLocation>
</comment>
<dbReference type="AlphaFoldDB" id="A0A523S1R4"/>
<keyword evidence="3" id="KW-1003">Cell membrane</keyword>
<dbReference type="GO" id="GO:0071916">
    <property type="term" value="F:dipeptide transmembrane transporter activity"/>
    <property type="evidence" value="ECO:0007669"/>
    <property type="project" value="TreeGrafter"/>
</dbReference>
<dbReference type="Proteomes" id="UP000316360">
    <property type="component" value="Unassembled WGS sequence"/>
</dbReference>
<evidence type="ECO:0000313" key="10">
    <source>
        <dbReference type="Proteomes" id="UP000316360"/>
    </source>
</evidence>
<evidence type="ECO:0000256" key="4">
    <source>
        <dbReference type="ARBA" id="ARBA00022692"/>
    </source>
</evidence>
<comment type="caution">
    <text evidence="9">The sequence shown here is derived from an EMBL/GenBank/DDBJ whole genome shotgun (WGS) entry which is preliminary data.</text>
</comment>
<evidence type="ECO:0000256" key="7">
    <source>
        <dbReference type="SAM" id="Phobius"/>
    </source>
</evidence>
<organism evidence="9 10">
    <name type="scientific">Aerophobetes bacterium</name>
    <dbReference type="NCBI Taxonomy" id="2030807"/>
    <lineage>
        <taxon>Bacteria</taxon>
        <taxon>Candidatus Aerophobota</taxon>
    </lineage>
</organism>
<dbReference type="Pfam" id="PF00528">
    <property type="entry name" value="BPD_transp_1"/>
    <property type="match status" value="1"/>
</dbReference>
<proteinExistence type="predicted"/>
<keyword evidence="2" id="KW-0813">Transport</keyword>
<name>A0A523S1R4_UNCAE</name>
<keyword evidence="4 7" id="KW-0812">Transmembrane</keyword>